<dbReference type="EMBL" id="BIMW01000076">
    <property type="protein sequence ID" value="GCE93652.1"/>
    <property type="molecule type" value="Genomic_DNA"/>
</dbReference>
<comment type="caution">
    <text evidence="2">The sequence shown here is derived from an EMBL/GenBank/DDBJ whole genome shotgun (WGS) entry which is preliminary data.</text>
</comment>
<keyword evidence="1" id="KW-1133">Transmembrane helix</keyword>
<organism evidence="2 3">
    <name type="scientific">Limnospira platensis NIES-46</name>
    <dbReference type="NCBI Taxonomy" id="1236695"/>
    <lineage>
        <taxon>Bacteria</taxon>
        <taxon>Bacillati</taxon>
        <taxon>Cyanobacteriota</taxon>
        <taxon>Cyanophyceae</taxon>
        <taxon>Oscillatoriophycideae</taxon>
        <taxon>Oscillatoriales</taxon>
        <taxon>Sirenicapillariaceae</taxon>
        <taxon>Limnospira</taxon>
    </lineage>
</organism>
<keyword evidence="1" id="KW-0472">Membrane</keyword>
<feature type="transmembrane region" description="Helical" evidence="1">
    <location>
        <begin position="68"/>
        <end position="88"/>
    </location>
</feature>
<gene>
    <name evidence="2" type="ORF">NIES46_17040</name>
</gene>
<evidence type="ECO:0000313" key="3">
    <source>
        <dbReference type="Proteomes" id="UP000326169"/>
    </source>
</evidence>
<dbReference type="Proteomes" id="UP000326169">
    <property type="component" value="Unassembled WGS sequence"/>
</dbReference>
<keyword evidence="1" id="KW-0812">Transmembrane</keyword>
<feature type="transmembrane region" description="Helical" evidence="1">
    <location>
        <begin position="95"/>
        <end position="116"/>
    </location>
</feature>
<evidence type="ECO:0008006" key="4">
    <source>
        <dbReference type="Google" id="ProtNLM"/>
    </source>
</evidence>
<keyword evidence="3" id="KW-1185">Reference proteome</keyword>
<proteinExistence type="predicted"/>
<dbReference type="RefSeq" id="WP_006620234.1">
    <property type="nucleotide sequence ID" value="NZ_BIMW01000076.1"/>
</dbReference>
<dbReference type="Gene3D" id="2.40.50.140">
    <property type="entry name" value="Nucleic acid-binding proteins"/>
    <property type="match status" value="1"/>
</dbReference>
<sequence length="202" mass="21917">MITLYIVCLTVGGVCVILAAVEGLDGVEFEGEFDSDVELEHGRGETENQPSYRSKRKNLRLRLPFGSVRFWTFGVCFFGLTGTIMSVLNPDLTPAFVATAAIAIGVSCGTAVVWVFDILRSQQANSLVQSHDLIGLWATVEIPFNRDSRGKVRLSAGGSVLYLSAITEENQEFSQGDRVFVVGMEKNKVLVVSEASFGVSEA</sequence>
<protein>
    <recommendedName>
        <fullName evidence="4">NfeD-like C-terminal domain-containing protein</fullName>
    </recommendedName>
</protein>
<evidence type="ECO:0000256" key="1">
    <source>
        <dbReference type="SAM" id="Phobius"/>
    </source>
</evidence>
<name>A0A5M3T4X7_LIMPL</name>
<evidence type="ECO:0000313" key="2">
    <source>
        <dbReference type="EMBL" id="GCE93652.1"/>
    </source>
</evidence>
<accession>A0A5M3T4X7</accession>
<dbReference type="InterPro" id="IPR012340">
    <property type="entry name" value="NA-bd_OB-fold"/>
</dbReference>
<dbReference type="GeneID" id="301682561"/>
<reference evidence="2 3" key="1">
    <citation type="journal article" date="2019" name="J Genomics">
        <title>The Draft Genome of a Hydrogen-producing Cyanobacterium, Arthrospira platensis NIES-46.</title>
        <authorList>
            <person name="Suzuki S."/>
            <person name="Yamaguchi H."/>
            <person name="Kawachi M."/>
        </authorList>
    </citation>
    <scope>NUCLEOTIDE SEQUENCE [LARGE SCALE GENOMIC DNA]</scope>
    <source>
        <strain evidence="2 3">NIES-46</strain>
    </source>
</reference>